<evidence type="ECO:0000259" key="2">
    <source>
        <dbReference type="Pfam" id="PF23321"/>
    </source>
</evidence>
<protein>
    <submittedName>
        <fullName evidence="3">ATP-binding cassette sub-family A member 5</fullName>
    </submittedName>
</protein>
<dbReference type="InterPro" id="IPR026082">
    <property type="entry name" value="ABCA"/>
</dbReference>
<dbReference type="OrthoDB" id="8061355at2759"/>
<feature type="domain" description="ABCA1-4-like C-terminal R2 regulatory" evidence="2">
    <location>
        <begin position="67"/>
        <end position="129"/>
    </location>
</feature>
<feature type="compositionally biased region" description="Acidic residues" evidence="1">
    <location>
        <begin position="144"/>
        <end position="154"/>
    </location>
</feature>
<organism evidence="3 4">
    <name type="scientific">Portunus trituberculatus</name>
    <name type="common">Swimming crab</name>
    <name type="synonym">Neptunus trituberculatus</name>
    <dbReference type="NCBI Taxonomy" id="210409"/>
    <lineage>
        <taxon>Eukaryota</taxon>
        <taxon>Metazoa</taxon>
        <taxon>Ecdysozoa</taxon>
        <taxon>Arthropoda</taxon>
        <taxon>Crustacea</taxon>
        <taxon>Multicrustacea</taxon>
        <taxon>Malacostraca</taxon>
        <taxon>Eumalacostraca</taxon>
        <taxon>Eucarida</taxon>
        <taxon>Decapoda</taxon>
        <taxon>Pleocyemata</taxon>
        <taxon>Brachyura</taxon>
        <taxon>Eubrachyura</taxon>
        <taxon>Portunoidea</taxon>
        <taxon>Portunidae</taxon>
        <taxon>Portuninae</taxon>
        <taxon>Portunus</taxon>
    </lineage>
</organism>
<dbReference type="EMBL" id="VSRR010001394">
    <property type="protein sequence ID" value="MPC24949.1"/>
    <property type="molecule type" value="Genomic_DNA"/>
</dbReference>
<keyword evidence="4" id="KW-1185">Reference proteome</keyword>
<reference evidence="3 4" key="1">
    <citation type="submission" date="2019-05" db="EMBL/GenBank/DDBJ databases">
        <title>Another draft genome of Portunus trituberculatus and its Hox gene families provides insights of decapod evolution.</title>
        <authorList>
            <person name="Jeong J.-H."/>
            <person name="Song I."/>
            <person name="Kim S."/>
            <person name="Choi T."/>
            <person name="Kim D."/>
            <person name="Ryu S."/>
            <person name="Kim W."/>
        </authorList>
    </citation>
    <scope>NUCLEOTIDE SEQUENCE [LARGE SCALE GENOMIC DNA]</scope>
    <source>
        <tissue evidence="3">Muscle</tissue>
    </source>
</reference>
<feature type="region of interest" description="Disordered" evidence="1">
    <location>
        <begin position="141"/>
        <end position="160"/>
    </location>
</feature>
<dbReference type="GO" id="GO:0016020">
    <property type="term" value="C:membrane"/>
    <property type="evidence" value="ECO:0007669"/>
    <property type="project" value="InterPro"/>
</dbReference>
<sequence length="160" mass="18054">MEEADALCSSIGILVRGSMRCIGPIQYLKNKYGRGYTLEVKVKPNRAPMSISNASSPSHIISAELGNSIIREVQQKVMETFPNAVLDEQFDERLIYKVPQTDVMSLALIFEMLEKTKSDGLVDEYALSQTTLEQIFLQFARQQEEEDDKEESGDDISQLE</sequence>
<dbReference type="AlphaFoldDB" id="A0A5B7DV58"/>
<dbReference type="Pfam" id="PF23321">
    <property type="entry name" value="R1_ABCA1"/>
    <property type="match status" value="1"/>
</dbReference>
<proteinExistence type="predicted"/>
<dbReference type="GO" id="GO:0140359">
    <property type="term" value="F:ABC-type transporter activity"/>
    <property type="evidence" value="ECO:0007669"/>
    <property type="project" value="InterPro"/>
</dbReference>
<dbReference type="PANTHER" id="PTHR19229:SF209">
    <property type="entry name" value="ATP-BINDING CASSETTE SUB-FAMILY A MEMBER 5 ISOFORM X1"/>
    <property type="match status" value="1"/>
</dbReference>
<evidence type="ECO:0000313" key="4">
    <source>
        <dbReference type="Proteomes" id="UP000324222"/>
    </source>
</evidence>
<dbReference type="PANTHER" id="PTHR19229">
    <property type="entry name" value="ATP-BINDING CASSETTE TRANSPORTER SUBFAMILY A ABCA"/>
    <property type="match status" value="1"/>
</dbReference>
<dbReference type="InterPro" id="IPR056264">
    <property type="entry name" value="R2_ABCA1-4-like"/>
</dbReference>
<dbReference type="GO" id="GO:0005319">
    <property type="term" value="F:lipid transporter activity"/>
    <property type="evidence" value="ECO:0007669"/>
    <property type="project" value="TreeGrafter"/>
</dbReference>
<name>A0A5B7DV58_PORTR</name>
<comment type="caution">
    <text evidence="3">The sequence shown here is derived from an EMBL/GenBank/DDBJ whole genome shotgun (WGS) entry which is preliminary data.</text>
</comment>
<keyword evidence="3" id="KW-0067">ATP-binding</keyword>
<keyword evidence="3" id="KW-0547">Nucleotide-binding</keyword>
<dbReference type="GO" id="GO:0005524">
    <property type="term" value="F:ATP binding"/>
    <property type="evidence" value="ECO:0007669"/>
    <property type="project" value="UniProtKB-KW"/>
</dbReference>
<accession>A0A5B7DV58</accession>
<dbReference type="Proteomes" id="UP000324222">
    <property type="component" value="Unassembled WGS sequence"/>
</dbReference>
<evidence type="ECO:0000313" key="3">
    <source>
        <dbReference type="EMBL" id="MPC24949.1"/>
    </source>
</evidence>
<evidence type="ECO:0000256" key="1">
    <source>
        <dbReference type="SAM" id="MobiDB-lite"/>
    </source>
</evidence>
<gene>
    <name evidence="3" type="primary">Abca5_0</name>
    <name evidence="3" type="ORF">E2C01_018042</name>
</gene>